<protein>
    <recommendedName>
        <fullName evidence="1">YMGG-like Gly-zipper domain-containing protein</fullName>
    </recommendedName>
</protein>
<reference evidence="2 3" key="1">
    <citation type="submission" date="2019-02" db="EMBL/GenBank/DDBJ databases">
        <title>Deep-cultivation of Planctomycetes and their phenomic and genomic characterization uncovers novel biology.</title>
        <authorList>
            <person name="Wiegand S."/>
            <person name="Jogler M."/>
            <person name="Boedeker C."/>
            <person name="Pinto D."/>
            <person name="Vollmers J."/>
            <person name="Rivas-Marin E."/>
            <person name="Kohn T."/>
            <person name="Peeters S.H."/>
            <person name="Heuer A."/>
            <person name="Rast P."/>
            <person name="Oberbeckmann S."/>
            <person name="Bunk B."/>
            <person name="Jeske O."/>
            <person name="Meyerdierks A."/>
            <person name="Storesund J.E."/>
            <person name="Kallscheuer N."/>
            <person name="Luecker S."/>
            <person name="Lage O.M."/>
            <person name="Pohl T."/>
            <person name="Merkel B.J."/>
            <person name="Hornburger P."/>
            <person name="Mueller R.-W."/>
            <person name="Bruemmer F."/>
            <person name="Labrenz M."/>
            <person name="Spormann A.M."/>
            <person name="Op den Camp H."/>
            <person name="Overmann J."/>
            <person name="Amann R."/>
            <person name="Jetten M.S.M."/>
            <person name="Mascher T."/>
            <person name="Medema M.H."/>
            <person name="Devos D.P."/>
            <person name="Kaster A.-K."/>
            <person name="Ovreas L."/>
            <person name="Rohde M."/>
            <person name="Galperin M.Y."/>
            <person name="Jogler C."/>
        </authorList>
    </citation>
    <scope>NUCLEOTIDE SEQUENCE [LARGE SCALE GENOMIC DNA]</scope>
    <source>
        <strain evidence="2 3">Poly24</strain>
    </source>
</reference>
<evidence type="ECO:0000259" key="1">
    <source>
        <dbReference type="Pfam" id="PF13441"/>
    </source>
</evidence>
<sequence length="222" mass="23709">MREVPNHMSIQRITLSTLIVISTVTSSFAQYNQTSGAAVGGVAGAAIGAAIGENNDEPLAGALIGGALGLITGATVGKAKDNNIARQEAYAQQQYQQRMQGAVSTYDVAQMTRSGLGVQVVINHIQQNGVVKRPEVNDIIWMHQQGVPEPVISAMQNAPVGSPSAVPTTVVRAPAPVVVEEYHYVSPPPVVYRPRYYAPPRHHYHHGHRGRPGYSFGISVGR</sequence>
<dbReference type="OrthoDB" id="278442at2"/>
<accession>A0A518JMX4</accession>
<dbReference type="InterPro" id="IPR027367">
    <property type="entry name" value="Gly-zipper_YMGG"/>
</dbReference>
<gene>
    <name evidence="2" type="ORF">Poly24_05390</name>
</gene>
<dbReference type="Proteomes" id="UP000315082">
    <property type="component" value="Chromosome"/>
</dbReference>
<proteinExistence type="predicted"/>
<keyword evidence="3" id="KW-1185">Reference proteome</keyword>
<feature type="domain" description="YMGG-like Gly-zipper" evidence="1">
    <location>
        <begin position="34"/>
        <end position="78"/>
    </location>
</feature>
<dbReference type="KEGG" id="rcf:Poly24_05390"/>
<dbReference type="Pfam" id="PF13441">
    <property type="entry name" value="Gly-zipper_YMGG"/>
    <property type="match status" value="1"/>
</dbReference>
<organism evidence="2 3">
    <name type="scientific">Rosistilla carotiformis</name>
    <dbReference type="NCBI Taxonomy" id="2528017"/>
    <lineage>
        <taxon>Bacteria</taxon>
        <taxon>Pseudomonadati</taxon>
        <taxon>Planctomycetota</taxon>
        <taxon>Planctomycetia</taxon>
        <taxon>Pirellulales</taxon>
        <taxon>Pirellulaceae</taxon>
        <taxon>Rosistilla</taxon>
    </lineage>
</organism>
<dbReference type="AlphaFoldDB" id="A0A518JMX4"/>
<dbReference type="EMBL" id="CP036348">
    <property type="protein sequence ID" value="QDV66851.1"/>
    <property type="molecule type" value="Genomic_DNA"/>
</dbReference>
<evidence type="ECO:0000313" key="3">
    <source>
        <dbReference type="Proteomes" id="UP000315082"/>
    </source>
</evidence>
<name>A0A518JMX4_9BACT</name>
<evidence type="ECO:0000313" key="2">
    <source>
        <dbReference type="EMBL" id="QDV66851.1"/>
    </source>
</evidence>